<evidence type="ECO:0000313" key="7">
    <source>
        <dbReference type="Proteomes" id="UP001151532"/>
    </source>
</evidence>
<organism evidence="6 7">
    <name type="scientific">Salix purpurea</name>
    <name type="common">Purple osier willow</name>
    <dbReference type="NCBI Taxonomy" id="77065"/>
    <lineage>
        <taxon>Eukaryota</taxon>
        <taxon>Viridiplantae</taxon>
        <taxon>Streptophyta</taxon>
        <taxon>Embryophyta</taxon>
        <taxon>Tracheophyta</taxon>
        <taxon>Spermatophyta</taxon>
        <taxon>Magnoliopsida</taxon>
        <taxon>eudicotyledons</taxon>
        <taxon>Gunneridae</taxon>
        <taxon>Pentapetalae</taxon>
        <taxon>rosids</taxon>
        <taxon>fabids</taxon>
        <taxon>Malpighiales</taxon>
        <taxon>Salicaceae</taxon>
        <taxon>Saliceae</taxon>
        <taxon>Salix</taxon>
    </lineage>
</organism>
<dbReference type="AlphaFoldDB" id="A0A9Q0VZN9"/>
<evidence type="ECO:0000256" key="4">
    <source>
        <dbReference type="SAM" id="MobiDB-lite"/>
    </source>
</evidence>
<evidence type="ECO:0000313" key="6">
    <source>
        <dbReference type="EMBL" id="KAJ6756623.1"/>
    </source>
</evidence>
<keyword evidence="7" id="KW-1185">Reference proteome</keyword>
<dbReference type="SMART" id="SM00744">
    <property type="entry name" value="RINGv"/>
    <property type="match status" value="1"/>
</dbReference>
<name>A0A9Q0VZN9_SALPP</name>
<dbReference type="OrthoDB" id="839910at2759"/>
<dbReference type="InterPro" id="IPR013083">
    <property type="entry name" value="Znf_RING/FYVE/PHD"/>
</dbReference>
<feature type="region of interest" description="Disordered" evidence="4">
    <location>
        <begin position="150"/>
        <end position="172"/>
    </location>
</feature>
<dbReference type="SUPFAM" id="SSF57850">
    <property type="entry name" value="RING/U-box"/>
    <property type="match status" value="1"/>
</dbReference>
<feature type="domain" description="RING-CH-type" evidence="5">
    <location>
        <begin position="173"/>
        <end position="235"/>
    </location>
</feature>
<dbReference type="InterPro" id="IPR011016">
    <property type="entry name" value="Znf_RING-CH"/>
</dbReference>
<feature type="region of interest" description="Disordered" evidence="4">
    <location>
        <begin position="49"/>
        <end position="68"/>
    </location>
</feature>
<evidence type="ECO:0000256" key="2">
    <source>
        <dbReference type="ARBA" id="ARBA00022771"/>
    </source>
</evidence>
<dbReference type="GO" id="GO:0008270">
    <property type="term" value="F:zinc ion binding"/>
    <property type="evidence" value="ECO:0007669"/>
    <property type="project" value="UniProtKB-KW"/>
</dbReference>
<evidence type="ECO:0000256" key="1">
    <source>
        <dbReference type="ARBA" id="ARBA00022723"/>
    </source>
</evidence>
<comment type="caution">
    <text evidence="6">The sequence shown here is derived from an EMBL/GenBank/DDBJ whole genome shotgun (WGS) entry which is preliminary data.</text>
</comment>
<reference evidence="6" key="1">
    <citation type="submission" date="2022-11" db="EMBL/GenBank/DDBJ databases">
        <authorList>
            <person name="Hyden B.L."/>
            <person name="Feng K."/>
            <person name="Yates T."/>
            <person name="Jawdy S."/>
            <person name="Smart L.B."/>
            <person name="Muchero W."/>
        </authorList>
    </citation>
    <scope>NUCLEOTIDE SEQUENCE</scope>
    <source>
        <tissue evidence="6">Shoot tip</tissue>
    </source>
</reference>
<keyword evidence="2" id="KW-0863">Zinc-finger</keyword>
<protein>
    <recommendedName>
        <fullName evidence="5">RING-CH-type domain-containing protein</fullName>
    </recommendedName>
</protein>
<sequence length="263" mass="28597">MEEENPVAKHQDSTSGSPDHSQVCSRKPSLSSLEIPARSLEAEFTKIEIAQSPSSAKPGLPPRPSSAKFKSTVKSLLPQRSLKAKNLTQDGEKTVLIIPDTPPSDYDKVEVQHHIRRSLSVPVNIKARSLRRTDSGGGLFRVVSTTPRPVAADSVSTNDASTTEITTEDDGEDIPEDEAVCRICLVELSEGGDAFKMECSCKGELALAHQQCAVKWFSIKGNKTCDVCKQDVQNLPVTLLKIHNPQAAGRRPLPAPQQREVAR</sequence>
<keyword evidence="1" id="KW-0479">Metal-binding</keyword>
<feature type="compositionally biased region" description="Polar residues" evidence="4">
    <location>
        <begin position="13"/>
        <end position="31"/>
    </location>
</feature>
<evidence type="ECO:0000256" key="3">
    <source>
        <dbReference type="ARBA" id="ARBA00022833"/>
    </source>
</evidence>
<feature type="compositionally biased region" description="Basic and acidic residues" evidence="4">
    <location>
        <begin position="1"/>
        <end position="12"/>
    </location>
</feature>
<evidence type="ECO:0000259" key="5">
    <source>
        <dbReference type="PROSITE" id="PS51292"/>
    </source>
</evidence>
<keyword evidence="3" id="KW-0862">Zinc</keyword>
<proteinExistence type="predicted"/>
<accession>A0A9Q0VZN9</accession>
<gene>
    <name evidence="6" type="ORF">OIU79_028917</name>
</gene>
<dbReference type="Proteomes" id="UP001151532">
    <property type="component" value="Chromosome 16"/>
</dbReference>
<dbReference type="PROSITE" id="PS51292">
    <property type="entry name" value="ZF_RING_CH"/>
    <property type="match status" value="1"/>
</dbReference>
<dbReference type="CDD" id="cd16495">
    <property type="entry name" value="RING_CH-C4HC3_MARCH"/>
    <property type="match status" value="1"/>
</dbReference>
<dbReference type="PANTHER" id="PTHR46158:SF2">
    <property type="entry name" value="OS02G0165000 PROTEIN"/>
    <property type="match status" value="1"/>
</dbReference>
<reference evidence="6" key="2">
    <citation type="journal article" date="2023" name="Int. J. Mol. Sci.">
        <title>De Novo Assembly and Annotation of 11 Diverse Shrub Willow (Salix) Genomes Reveals Novel Gene Organization in Sex-Linked Regions.</title>
        <authorList>
            <person name="Hyden B."/>
            <person name="Feng K."/>
            <person name="Yates T.B."/>
            <person name="Jawdy S."/>
            <person name="Cereghino C."/>
            <person name="Smart L.B."/>
            <person name="Muchero W."/>
        </authorList>
    </citation>
    <scope>NUCLEOTIDE SEQUENCE</scope>
    <source>
        <tissue evidence="6">Shoot tip</tissue>
    </source>
</reference>
<dbReference type="PANTHER" id="PTHR46158">
    <property type="entry name" value="OS02G0165000 PROTEIN"/>
    <property type="match status" value="1"/>
</dbReference>
<feature type="region of interest" description="Disordered" evidence="4">
    <location>
        <begin position="1"/>
        <end position="31"/>
    </location>
</feature>
<dbReference type="Gene3D" id="3.30.40.10">
    <property type="entry name" value="Zinc/RING finger domain, C3HC4 (zinc finger)"/>
    <property type="match status" value="1"/>
</dbReference>
<dbReference type="Pfam" id="PF12906">
    <property type="entry name" value="RINGv"/>
    <property type="match status" value="1"/>
</dbReference>
<dbReference type="EMBL" id="JAPFFK010000007">
    <property type="protein sequence ID" value="KAJ6756623.1"/>
    <property type="molecule type" value="Genomic_DNA"/>
</dbReference>